<feature type="region of interest" description="Disordered" evidence="1">
    <location>
        <begin position="113"/>
        <end position="132"/>
    </location>
</feature>
<organism evidence="2 3">
    <name type="scientific">Dermatophagoides pteronyssinus</name>
    <name type="common">European house dust mite</name>
    <dbReference type="NCBI Taxonomy" id="6956"/>
    <lineage>
        <taxon>Eukaryota</taxon>
        <taxon>Metazoa</taxon>
        <taxon>Ecdysozoa</taxon>
        <taxon>Arthropoda</taxon>
        <taxon>Chelicerata</taxon>
        <taxon>Arachnida</taxon>
        <taxon>Acari</taxon>
        <taxon>Acariformes</taxon>
        <taxon>Sarcoptiformes</taxon>
        <taxon>Astigmata</taxon>
        <taxon>Psoroptidia</taxon>
        <taxon>Analgoidea</taxon>
        <taxon>Pyroglyphidae</taxon>
        <taxon>Dermatophagoidinae</taxon>
        <taxon>Dermatophagoides</taxon>
    </lineage>
</organism>
<keyword evidence="3" id="KW-1185">Reference proteome</keyword>
<name>A0ABQ8JV42_DERPT</name>
<evidence type="ECO:0000256" key="1">
    <source>
        <dbReference type="SAM" id="MobiDB-lite"/>
    </source>
</evidence>
<sequence length="132" mass="15580">MIIKKIRQEFRSIREMIEKTFQKQNKMMPKGLMNNNNNNNSFDFHKDSKRFSSFIITDSNPKTPILEADWPIFEMNKINNDQTQPTTKTCESCVFMNDDDVTFQRITIGQFSNSRRQNKRMTSSASSLNHMK</sequence>
<gene>
    <name evidence="2" type="ORF">DERP_011035</name>
</gene>
<comment type="caution">
    <text evidence="2">The sequence shown here is derived from an EMBL/GenBank/DDBJ whole genome shotgun (WGS) entry which is preliminary data.</text>
</comment>
<evidence type="ECO:0000313" key="2">
    <source>
        <dbReference type="EMBL" id="KAH9426466.1"/>
    </source>
</evidence>
<reference evidence="2 3" key="2">
    <citation type="journal article" date="2022" name="Mol. Biol. Evol.">
        <title>Comparative Genomics Reveals Insights into the Divergent Evolution of Astigmatic Mites and Household Pest Adaptations.</title>
        <authorList>
            <person name="Xiong Q."/>
            <person name="Wan A.T."/>
            <person name="Liu X."/>
            <person name="Fung C.S."/>
            <person name="Xiao X."/>
            <person name="Malainual N."/>
            <person name="Hou J."/>
            <person name="Wang L."/>
            <person name="Wang M."/>
            <person name="Yang K.Y."/>
            <person name="Cui Y."/>
            <person name="Leung E.L."/>
            <person name="Nong W."/>
            <person name="Shin S.K."/>
            <person name="Au S.W."/>
            <person name="Jeong K.Y."/>
            <person name="Chew F.T."/>
            <person name="Hui J.H."/>
            <person name="Leung T.F."/>
            <person name="Tungtrongchitr A."/>
            <person name="Zhong N."/>
            <person name="Liu Z."/>
            <person name="Tsui S.K."/>
        </authorList>
    </citation>
    <scope>NUCLEOTIDE SEQUENCE [LARGE SCALE GENOMIC DNA]</scope>
    <source>
        <strain evidence="2">Derp</strain>
    </source>
</reference>
<protein>
    <submittedName>
        <fullName evidence="2">Uncharacterized protein</fullName>
    </submittedName>
</protein>
<accession>A0ABQ8JV42</accession>
<reference evidence="2 3" key="1">
    <citation type="journal article" date="2018" name="J. Allergy Clin. Immunol.">
        <title>High-quality assembly of Dermatophagoides pteronyssinus genome and transcriptome reveals a wide range of novel allergens.</title>
        <authorList>
            <person name="Liu X.Y."/>
            <person name="Yang K.Y."/>
            <person name="Wang M.Q."/>
            <person name="Kwok J.S."/>
            <person name="Zeng X."/>
            <person name="Yang Z."/>
            <person name="Xiao X.J."/>
            <person name="Lau C.P."/>
            <person name="Li Y."/>
            <person name="Huang Z.M."/>
            <person name="Ba J.G."/>
            <person name="Yim A.K."/>
            <person name="Ouyang C.Y."/>
            <person name="Ngai S.M."/>
            <person name="Chan T.F."/>
            <person name="Leung E.L."/>
            <person name="Liu L."/>
            <person name="Liu Z.G."/>
            <person name="Tsui S.K."/>
        </authorList>
    </citation>
    <scope>NUCLEOTIDE SEQUENCE [LARGE SCALE GENOMIC DNA]</scope>
    <source>
        <strain evidence="2">Derp</strain>
    </source>
</reference>
<dbReference type="EMBL" id="NJHN03000010">
    <property type="protein sequence ID" value="KAH9426466.1"/>
    <property type="molecule type" value="Genomic_DNA"/>
</dbReference>
<proteinExistence type="predicted"/>
<dbReference type="Proteomes" id="UP000887458">
    <property type="component" value="Unassembled WGS sequence"/>
</dbReference>
<evidence type="ECO:0000313" key="3">
    <source>
        <dbReference type="Proteomes" id="UP000887458"/>
    </source>
</evidence>